<evidence type="ECO:0008006" key="3">
    <source>
        <dbReference type="Google" id="ProtNLM"/>
    </source>
</evidence>
<evidence type="ECO:0000313" key="2">
    <source>
        <dbReference type="Proteomes" id="UP000003233"/>
    </source>
</evidence>
<dbReference type="AlphaFoldDB" id="H1PR27"/>
<dbReference type="RefSeq" id="WP_016361671.1">
    <property type="nucleotide sequence ID" value="NZ_KE161007.1"/>
</dbReference>
<sequence>MIKNGKDEVIYNSQDKTYTKIMKPGLNKRIKYFFRIRKYPGENIKYISEILKKNGVKTFDIVEYSNYRVITKEIPGNSLLVEILETKEKEKVKILIDKYVEIVTKIINLGIYFGDFNYYNFIVNNGELFVIDLEDYRKDIFFIFRKNKMMKRLKEKLIYMEKILNQINEYLNGEKIYYQIKEKIKK</sequence>
<evidence type="ECO:0000313" key="1">
    <source>
        <dbReference type="EMBL" id="EHO82840.2"/>
    </source>
</evidence>
<keyword evidence="2" id="KW-1185">Reference proteome</keyword>
<dbReference type="EMBL" id="AGWJ02000002">
    <property type="protein sequence ID" value="EHO82840.2"/>
    <property type="molecule type" value="Genomic_DNA"/>
</dbReference>
<dbReference type="HOGENOM" id="CLU_1545549_0_0_0"/>
<proteinExistence type="predicted"/>
<accession>H1PR27</accession>
<dbReference type="Gene3D" id="1.10.510.10">
    <property type="entry name" value="Transferase(Phosphotransferase) domain 1"/>
    <property type="match status" value="1"/>
</dbReference>
<comment type="caution">
    <text evidence="1">The sequence shown here is derived from an EMBL/GenBank/DDBJ whole genome shotgun (WGS) entry which is preliminary data.</text>
</comment>
<dbReference type="InterPro" id="IPR011009">
    <property type="entry name" value="Kinase-like_dom_sf"/>
</dbReference>
<dbReference type="SUPFAM" id="SSF56112">
    <property type="entry name" value="Protein kinase-like (PK-like)"/>
    <property type="match status" value="1"/>
</dbReference>
<dbReference type="Proteomes" id="UP000003233">
    <property type="component" value="Unassembled WGS sequence"/>
</dbReference>
<reference evidence="1 2" key="1">
    <citation type="submission" date="2012-07" db="EMBL/GenBank/DDBJ databases">
        <title>The Genome Sequence of Fusobacterium ulcerans 12_1B.</title>
        <authorList>
            <consortium name="The Broad Institute Genome Sequencing Platform"/>
            <person name="Earl A."/>
            <person name="Ward D."/>
            <person name="Feldgarden M."/>
            <person name="Gevers D."/>
            <person name="Strauss J."/>
            <person name="Ambrose C.E."/>
            <person name="Allen-Vercoe E."/>
            <person name="Walker B."/>
            <person name="Young S.K."/>
            <person name="Zeng Q."/>
            <person name="Gargeya S."/>
            <person name="Fitzgerald M."/>
            <person name="Haas B."/>
            <person name="Abouelleil A."/>
            <person name="Alvarado L."/>
            <person name="Arachchi H.M."/>
            <person name="Berlin A.M."/>
            <person name="Chapman S.B."/>
            <person name="Goldberg J."/>
            <person name="Griggs A."/>
            <person name="Gujja S."/>
            <person name="Hansen M."/>
            <person name="Howarth C."/>
            <person name="Imamovic A."/>
            <person name="Larimer J."/>
            <person name="McCowen C."/>
            <person name="Montmayeur A."/>
            <person name="Murphy C."/>
            <person name="Neiman D."/>
            <person name="Pearson M."/>
            <person name="Priest M."/>
            <person name="Roberts A."/>
            <person name="Saif S."/>
            <person name="Shea T."/>
            <person name="Sisk P."/>
            <person name="Sykes S."/>
            <person name="Wortman J."/>
            <person name="Nusbaum C."/>
            <person name="Birren B."/>
        </authorList>
    </citation>
    <scope>NUCLEOTIDE SEQUENCE [LARGE SCALE GENOMIC DNA]</scope>
    <source>
        <strain evidence="1 2">12_1B</strain>
    </source>
</reference>
<gene>
    <name evidence="1" type="ORF">HMPREF0402_00870</name>
</gene>
<name>H1PR27_9FUSO</name>
<dbReference type="PATRIC" id="fig|457404.5.peg.401"/>
<protein>
    <recommendedName>
        <fullName evidence="3">Protein kinase domain-containing protein</fullName>
    </recommendedName>
</protein>
<organism evidence="1 2">
    <name type="scientific">Fusobacterium ulcerans 12-1B</name>
    <dbReference type="NCBI Taxonomy" id="457404"/>
    <lineage>
        <taxon>Bacteria</taxon>
        <taxon>Fusobacteriati</taxon>
        <taxon>Fusobacteriota</taxon>
        <taxon>Fusobacteriia</taxon>
        <taxon>Fusobacteriales</taxon>
        <taxon>Fusobacteriaceae</taxon>
        <taxon>Fusobacterium</taxon>
    </lineage>
</organism>